<dbReference type="Proteomes" id="UP000032142">
    <property type="component" value="Unassembled WGS sequence"/>
</dbReference>
<evidence type="ECO:0000313" key="2">
    <source>
        <dbReference type="Proteomes" id="UP000032142"/>
    </source>
</evidence>
<dbReference type="EMBL" id="JRRC01405815">
    <property type="protein sequence ID" value="KHG04131.1"/>
    <property type="molecule type" value="Genomic_DNA"/>
</dbReference>
<keyword evidence="2" id="KW-1185">Reference proteome</keyword>
<proteinExistence type="predicted"/>
<reference evidence="2" key="1">
    <citation type="submission" date="2014-09" db="EMBL/GenBank/DDBJ databases">
        <authorList>
            <person name="Mudge J."/>
            <person name="Ramaraj T."/>
            <person name="Lindquist I.E."/>
            <person name="Bharti A.K."/>
            <person name="Sundararajan A."/>
            <person name="Cameron C.T."/>
            <person name="Woodward J.E."/>
            <person name="May G.D."/>
            <person name="Brubaker C."/>
            <person name="Broadhvest J."/>
            <person name="Wilkins T.A."/>
        </authorList>
    </citation>
    <scope>NUCLEOTIDE SEQUENCE</scope>
    <source>
        <strain evidence="2">cv. AKA8401</strain>
    </source>
</reference>
<comment type="caution">
    <text evidence="1">The sequence shown here is derived from an EMBL/GenBank/DDBJ whole genome shotgun (WGS) entry which is preliminary data.</text>
</comment>
<sequence>MLMCRHRGEQCIHTDLSKRPQDTPVCQAMVYYL</sequence>
<evidence type="ECO:0000313" key="1">
    <source>
        <dbReference type="EMBL" id="KHG04131.1"/>
    </source>
</evidence>
<protein>
    <submittedName>
        <fullName evidence="1">Uncharacterized protein</fullName>
    </submittedName>
</protein>
<dbReference type="AlphaFoldDB" id="A0A0B0MYX0"/>
<accession>A0A0B0MYX0</accession>
<name>A0A0B0MYX0_GOSAR</name>
<gene>
    <name evidence="1" type="ORF">F383_28561</name>
</gene>
<organism evidence="1 2">
    <name type="scientific">Gossypium arboreum</name>
    <name type="common">Tree cotton</name>
    <name type="synonym">Gossypium nanking</name>
    <dbReference type="NCBI Taxonomy" id="29729"/>
    <lineage>
        <taxon>Eukaryota</taxon>
        <taxon>Viridiplantae</taxon>
        <taxon>Streptophyta</taxon>
        <taxon>Embryophyta</taxon>
        <taxon>Tracheophyta</taxon>
        <taxon>Spermatophyta</taxon>
        <taxon>Magnoliopsida</taxon>
        <taxon>eudicotyledons</taxon>
        <taxon>Gunneridae</taxon>
        <taxon>Pentapetalae</taxon>
        <taxon>rosids</taxon>
        <taxon>malvids</taxon>
        <taxon>Malvales</taxon>
        <taxon>Malvaceae</taxon>
        <taxon>Malvoideae</taxon>
        <taxon>Gossypium</taxon>
    </lineage>
</organism>